<comment type="caution">
    <text evidence="1">The sequence shown here is derived from an EMBL/GenBank/DDBJ whole genome shotgun (WGS) entry which is preliminary data.</text>
</comment>
<name>A0AAW0FA62_9APHY</name>
<proteinExistence type="predicted"/>
<dbReference type="EMBL" id="JASBNA010000077">
    <property type="protein sequence ID" value="KAK7678090.1"/>
    <property type="molecule type" value="Genomic_DNA"/>
</dbReference>
<organism evidence="1 2">
    <name type="scientific">Cerrena zonata</name>
    <dbReference type="NCBI Taxonomy" id="2478898"/>
    <lineage>
        <taxon>Eukaryota</taxon>
        <taxon>Fungi</taxon>
        <taxon>Dikarya</taxon>
        <taxon>Basidiomycota</taxon>
        <taxon>Agaricomycotina</taxon>
        <taxon>Agaricomycetes</taxon>
        <taxon>Polyporales</taxon>
        <taxon>Cerrenaceae</taxon>
        <taxon>Cerrena</taxon>
    </lineage>
</organism>
<keyword evidence="2" id="KW-1185">Reference proteome</keyword>
<reference evidence="1 2" key="1">
    <citation type="submission" date="2022-09" db="EMBL/GenBank/DDBJ databases">
        <authorList>
            <person name="Palmer J.M."/>
        </authorList>
    </citation>
    <scope>NUCLEOTIDE SEQUENCE [LARGE SCALE GENOMIC DNA]</scope>
    <source>
        <strain evidence="1 2">DSM 7382</strain>
    </source>
</reference>
<dbReference type="AlphaFoldDB" id="A0AAW0FA62"/>
<gene>
    <name evidence="1" type="ORF">QCA50_018883</name>
</gene>
<evidence type="ECO:0000313" key="1">
    <source>
        <dbReference type="EMBL" id="KAK7678090.1"/>
    </source>
</evidence>
<evidence type="ECO:0000313" key="2">
    <source>
        <dbReference type="Proteomes" id="UP001385951"/>
    </source>
</evidence>
<dbReference type="Proteomes" id="UP001385951">
    <property type="component" value="Unassembled WGS sequence"/>
</dbReference>
<accession>A0AAW0FA62</accession>
<protein>
    <submittedName>
        <fullName evidence="1">Uncharacterized protein</fullName>
    </submittedName>
</protein>
<sequence length="193" mass="21847">MAEHAFNAAKMSVDEQIGPGSTSKKVGKVLEKLELLSGIVSKIDELMKLHPWVDFAWQVCSLLYKIVQQQQSVDRRVLNLVSSIDDTFDFIEDVKKIREDAIRLESIITDMLNQVTECATFMCTYLQLSFAKQVVAQQMSNSNKKIDEFIEAFARLRKCLMEKVQLHTVLVSSKILGGVAHLSVTMGLIYSMR</sequence>